<evidence type="ECO:0000256" key="6">
    <source>
        <dbReference type="ARBA" id="ARBA00022723"/>
    </source>
</evidence>
<dbReference type="InterPro" id="IPR050196">
    <property type="entry name" value="Cytochrome_P450_Monoox"/>
</dbReference>
<evidence type="ECO:0000256" key="9">
    <source>
        <dbReference type="ARBA" id="ARBA00023002"/>
    </source>
</evidence>
<dbReference type="GO" id="GO:0005789">
    <property type="term" value="C:endoplasmic reticulum membrane"/>
    <property type="evidence" value="ECO:0007669"/>
    <property type="project" value="UniProtKB-SubCell"/>
</dbReference>
<dbReference type="InterPro" id="IPR017972">
    <property type="entry name" value="Cyt_P450_CS"/>
</dbReference>
<dbReference type="PANTHER" id="PTHR24291:SF189">
    <property type="entry name" value="CYTOCHROME P450 4C3-RELATED"/>
    <property type="match status" value="1"/>
</dbReference>
<evidence type="ECO:0000256" key="2">
    <source>
        <dbReference type="ARBA" id="ARBA00004174"/>
    </source>
</evidence>
<evidence type="ECO:0000313" key="15">
    <source>
        <dbReference type="EMBL" id="CAH1398070.1"/>
    </source>
</evidence>
<keyword evidence="9 14" id="KW-0560">Oxidoreductase</keyword>
<dbReference type="Pfam" id="PF00067">
    <property type="entry name" value="p450"/>
    <property type="match status" value="1"/>
</dbReference>
<name>A0A9P0H9I9_NEZVI</name>
<dbReference type="GO" id="GO:0020037">
    <property type="term" value="F:heme binding"/>
    <property type="evidence" value="ECO:0007669"/>
    <property type="project" value="InterPro"/>
</dbReference>
<dbReference type="PROSITE" id="PS00086">
    <property type="entry name" value="CYTOCHROME_P450"/>
    <property type="match status" value="1"/>
</dbReference>
<dbReference type="Proteomes" id="UP001152798">
    <property type="component" value="Chromosome 4"/>
</dbReference>
<dbReference type="AlphaFoldDB" id="A0A9P0H9I9"/>
<comment type="cofactor">
    <cofactor evidence="1 13">
        <name>heme</name>
        <dbReference type="ChEBI" id="CHEBI:30413"/>
    </cofactor>
</comment>
<evidence type="ECO:0000256" key="13">
    <source>
        <dbReference type="PIRSR" id="PIRSR602401-1"/>
    </source>
</evidence>
<evidence type="ECO:0000256" key="8">
    <source>
        <dbReference type="ARBA" id="ARBA00022848"/>
    </source>
</evidence>
<keyword evidence="8" id="KW-0492">Microsome</keyword>
<accession>A0A9P0H9I9</accession>
<evidence type="ECO:0000256" key="10">
    <source>
        <dbReference type="ARBA" id="ARBA00023004"/>
    </source>
</evidence>
<sequence length="494" mass="56649">MYMILITLALGAFMIWWLFRPEKRLREMGNKIPGPKAYPIVGNIFNFNLYGINGPKDWKECIEKYGPTFRVWLGPQLHIIIAEPEDIQALSSKTLITKSDAYSALQPWLGTGLLLSTGELWQRRRKAITPTFHFKILDQFVPTFSKCANTLLKVLKDKVGKGFFPLTHIISDCALDSVAETVMGTELNAMTNPIGEYPTAIERMTLLLMEKIKNPLLGMEPHYTLSGRRKKEKHLLNILFSLPLEVIRKKEIENIDVRDDSDASGDAVLGVKRKAALLELLLKMKRDKVPAFQTEKDVKDEVITFMFEGHDTTTSSLTFAIWILGKHQDVQEEVYREVSEILVGQEPTYEDFQKMTYLDRVLKESMRLYPAVPIVARQATHDVVLPHNGYTIPKGAYLNVMIYPLHRREDLFPDSEKFNPDRHLKPHKHAYAYIPFSAGPRNCIGQKFAMLNMKVIISSLLLSYKIESNDDLIVYPELLLRTKKGPYIRLTPRN</sequence>
<evidence type="ECO:0000256" key="3">
    <source>
        <dbReference type="ARBA" id="ARBA00004406"/>
    </source>
</evidence>
<dbReference type="OrthoDB" id="1470350at2759"/>
<dbReference type="CDD" id="cd20628">
    <property type="entry name" value="CYP4"/>
    <property type="match status" value="1"/>
</dbReference>
<keyword evidence="5 13" id="KW-0349">Heme</keyword>
<evidence type="ECO:0000256" key="1">
    <source>
        <dbReference type="ARBA" id="ARBA00001971"/>
    </source>
</evidence>
<dbReference type="GO" id="GO:0004497">
    <property type="term" value="F:monooxygenase activity"/>
    <property type="evidence" value="ECO:0007669"/>
    <property type="project" value="UniProtKB-KW"/>
</dbReference>
<protein>
    <recommendedName>
        <fullName evidence="17">Cytochrome P450</fullName>
    </recommendedName>
</protein>
<dbReference type="Gene3D" id="1.10.630.10">
    <property type="entry name" value="Cytochrome P450"/>
    <property type="match status" value="1"/>
</dbReference>
<keyword evidence="11 14" id="KW-0503">Monooxygenase</keyword>
<evidence type="ECO:0008006" key="17">
    <source>
        <dbReference type="Google" id="ProtNLM"/>
    </source>
</evidence>
<reference evidence="15" key="1">
    <citation type="submission" date="2022-01" db="EMBL/GenBank/DDBJ databases">
        <authorList>
            <person name="King R."/>
        </authorList>
    </citation>
    <scope>NUCLEOTIDE SEQUENCE</scope>
</reference>
<keyword evidence="12" id="KW-0472">Membrane</keyword>
<keyword evidence="10 13" id="KW-0408">Iron</keyword>
<keyword evidence="6 13" id="KW-0479">Metal-binding</keyword>
<proteinExistence type="inferred from homology"/>
<dbReference type="PRINTS" id="PR00385">
    <property type="entry name" value="P450"/>
</dbReference>
<dbReference type="GO" id="GO:0005506">
    <property type="term" value="F:iron ion binding"/>
    <property type="evidence" value="ECO:0007669"/>
    <property type="project" value="InterPro"/>
</dbReference>
<dbReference type="GO" id="GO:0016705">
    <property type="term" value="F:oxidoreductase activity, acting on paired donors, with incorporation or reduction of molecular oxygen"/>
    <property type="evidence" value="ECO:0007669"/>
    <property type="project" value="InterPro"/>
</dbReference>
<evidence type="ECO:0000256" key="12">
    <source>
        <dbReference type="ARBA" id="ARBA00023136"/>
    </source>
</evidence>
<dbReference type="EMBL" id="OV725080">
    <property type="protein sequence ID" value="CAH1398070.1"/>
    <property type="molecule type" value="Genomic_DNA"/>
</dbReference>
<dbReference type="PANTHER" id="PTHR24291">
    <property type="entry name" value="CYTOCHROME P450 FAMILY 4"/>
    <property type="match status" value="1"/>
</dbReference>
<keyword evidence="7" id="KW-0256">Endoplasmic reticulum</keyword>
<evidence type="ECO:0000256" key="14">
    <source>
        <dbReference type="RuleBase" id="RU000461"/>
    </source>
</evidence>
<evidence type="ECO:0000256" key="11">
    <source>
        <dbReference type="ARBA" id="ARBA00023033"/>
    </source>
</evidence>
<gene>
    <name evidence="15" type="ORF">NEZAVI_LOCUS7792</name>
</gene>
<dbReference type="InterPro" id="IPR002401">
    <property type="entry name" value="Cyt_P450_E_grp-I"/>
</dbReference>
<dbReference type="SUPFAM" id="SSF48264">
    <property type="entry name" value="Cytochrome P450"/>
    <property type="match status" value="1"/>
</dbReference>
<comment type="similarity">
    <text evidence="4 14">Belongs to the cytochrome P450 family.</text>
</comment>
<keyword evidence="16" id="KW-1185">Reference proteome</keyword>
<dbReference type="PRINTS" id="PR00463">
    <property type="entry name" value="EP450I"/>
</dbReference>
<organism evidence="15 16">
    <name type="scientific">Nezara viridula</name>
    <name type="common">Southern green stink bug</name>
    <name type="synonym">Cimex viridulus</name>
    <dbReference type="NCBI Taxonomy" id="85310"/>
    <lineage>
        <taxon>Eukaryota</taxon>
        <taxon>Metazoa</taxon>
        <taxon>Ecdysozoa</taxon>
        <taxon>Arthropoda</taxon>
        <taxon>Hexapoda</taxon>
        <taxon>Insecta</taxon>
        <taxon>Pterygota</taxon>
        <taxon>Neoptera</taxon>
        <taxon>Paraneoptera</taxon>
        <taxon>Hemiptera</taxon>
        <taxon>Heteroptera</taxon>
        <taxon>Panheteroptera</taxon>
        <taxon>Pentatomomorpha</taxon>
        <taxon>Pentatomoidea</taxon>
        <taxon>Pentatomidae</taxon>
        <taxon>Pentatominae</taxon>
        <taxon>Nezara</taxon>
    </lineage>
</organism>
<evidence type="ECO:0000313" key="16">
    <source>
        <dbReference type="Proteomes" id="UP001152798"/>
    </source>
</evidence>
<evidence type="ECO:0000256" key="5">
    <source>
        <dbReference type="ARBA" id="ARBA00022617"/>
    </source>
</evidence>
<evidence type="ECO:0000256" key="4">
    <source>
        <dbReference type="ARBA" id="ARBA00010617"/>
    </source>
</evidence>
<evidence type="ECO:0000256" key="7">
    <source>
        <dbReference type="ARBA" id="ARBA00022824"/>
    </source>
</evidence>
<feature type="binding site" description="axial binding residue" evidence="13">
    <location>
        <position position="443"/>
    </location>
    <ligand>
        <name>heme</name>
        <dbReference type="ChEBI" id="CHEBI:30413"/>
    </ligand>
    <ligandPart>
        <name>Fe</name>
        <dbReference type="ChEBI" id="CHEBI:18248"/>
    </ligandPart>
</feature>
<dbReference type="InterPro" id="IPR036396">
    <property type="entry name" value="Cyt_P450_sf"/>
</dbReference>
<dbReference type="InterPro" id="IPR001128">
    <property type="entry name" value="Cyt_P450"/>
</dbReference>
<comment type="subcellular location">
    <subcellularLocation>
        <location evidence="3">Endoplasmic reticulum membrane</location>
        <topology evidence="3">Peripheral membrane protein</topology>
    </subcellularLocation>
    <subcellularLocation>
        <location evidence="2">Microsome membrane</location>
        <topology evidence="2">Peripheral membrane protein</topology>
    </subcellularLocation>
</comment>